<dbReference type="SUPFAM" id="SSF55874">
    <property type="entry name" value="ATPase domain of HSP90 chaperone/DNA topoisomerase II/histidine kinase"/>
    <property type="match status" value="1"/>
</dbReference>
<dbReference type="SMART" id="SM00387">
    <property type="entry name" value="HATPase_c"/>
    <property type="match status" value="1"/>
</dbReference>
<organism evidence="8 9">
    <name type="scientific">Cohnella terricola</name>
    <dbReference type="NCBI Taxonomy" id="1289167"/>
    <lineage>
        <taxon>Bacteria</taxon>
        <taxon>Bacillati</taxon>
        <taxon>Bacillota</taxon>
        <taxon>Bacilli</taxon>
        <taxon>Bacillales</taxon>
        <taxon>Paenibacillaceae</taxon>
        <taxon>Cohnella</taxon>
    </lineage>
</organism>
<protein>
    <recommendedName>
        <fullName evidence="2">histidine kinase</fullName>
        <ecNumber evidence="2">2.7.13.3</ecNumber>
    </recommendedName>
</protein>
<dbReference type="GO" id="GO:0000155">
    <property type="term" value="F:phosphorelay sensor kinase activity"/>
    <property type="evidence" value="ECO:0007669"/>
    <property type="project" value="InterPro"/>
</dbReference>
<gene>
    <name evidence="8" type="ORF">FPZ45_05705</name>
</gene>
<dbReference type="Pfam" id="PF13185">
    <property type="entry name" value="GAF_2"/>
    <property type="match status" value="1"/>
</dbReference>
<accession>A0A559JQ04</accession>
<dbReference type="Pfam" id="PF07730">
    <property type="entry name" value="HisKA_3"/>
    <property type="match status" value="1"/>
</dbReference>
<dbReference type="Proteomes" id="UP000316330">
    <property type="component" value="Unassembled WGS sequence"/>
</dbReference>
<dbReference type="CDD" id="cd16917">
    <property type="entry name" value="HATPase_UhpB-NarQ-NarX-like"/>
    <property type="match status" value="1"/>
</dbReference>
<feature type="domain" description="GAF" evidence="6">
    <location>
        <begin position="197"/>
        <end position="342"/>
    </location>
</feature>
<feature type="domain" description="Histidine kinase/HSP90-like ATPase" evidence="7">
    <location>
        <begin position="448"/>
        <end position="542"/>
    </location>
</feature>
<dbReference type="PANTHER" id="PTHR24421">
    <property type="entry name" value="NITRATE/NITRITE SENSOR PROTEIN NARX-RELATED"/>
    <property type="match status" value="1"/>
</dbReference>
<evidence type="ECO:0000313" key="9">
    <source>
        <dbReference type="Proteomes" id="UP000316330"/>
    </source>
</evidence>
<keyword evidence="4 8" id="KW-0418">Kinase</keyword>
<dbReference type="Pfam" id="PF13492">
    <property type="entry name" value="GAF_3"/>
    <property type="match status" value="1"/>
</dbReference>
<dbReference type="SUPFAM" id="SSF55781">
    <property type="entry name" value="GAF domain-like"/>
    <property type="match status" value="2"/>
</dbReference>
<evidence type="ECO:0000256" key="1">
    <source>
        <dbReference type="ARBA" id="ARBA00000085"/>
    </source>
</evidence>
<dbReference type="PANTHER" id="PTHR24421:SF40">
    <property type="entry name" value="SENSOR HISTIDINE KINASE YHCY"/>
    <property type="match status" value="1"/>
</dbReference>
<dbReference type="GO" id="GO:0016020">
    <property type="term" value="C:membrane"/>
    <property type="evidence" value="ECO:0007669"/>
    <property type="project" value="InterPro"/>
</dbReference>
<name>A0A559JQ04_9BACL</name>
<dbReference type="Gene3D" id="3.30.450.40">
    <property type="match status" value="2"/>
</dbReference>
<dbReference type="Pfam" id="PF02518">
    <property type="entry name" value="HATPase_c"/>
    <property type="match status" value="1"/>
</dbReference>
<dbReference type="Gene3D" id="3.30.565.10">
    <property type="entry name" value="Histidine kinase-like ATPase, C-terminal domain"/>
    <property type="match status" value="1"/>
</dbReference>
<dbReference type="InterPro" id="IPR003594">
    <property type="entry name" value="HATPase_dom"/>
</dbReference>
<keyword evidence="3" id="KW-0808">Transferase</keyword>
<proteinExistence type="predicted"/>
<comment type="catalytic activity">
    <reaction evidence="1">
        <text>ATP + protein L-histidine = ADP + protein N-phospho-L-histidine.</text>
        <dbReference type="EC" id="2.7.13.3"/>
    </reaction>
</comment>
<dbReference type="SMART" id="SM00065">
    <property type="entry name" value="GAF"/>
    <property type="match status" value="2"/>
</dbReference>
<dbReference type="InterPro" id="IPR050482">
    <property type="entry name" value="Sensor_HK_TwoCompSys"/>
</dbReference>
<dbReference type="InterPro" id="IPR036890">
    <property type="entry name" value="HATPase_C_sf"/>
</dbReference>
<dbReference type="RefSeq" id="WP_144699339.1">
    <property type="nucleotide sequence ID" value="NZ_VNJJ01000003.1"/>
</dbReference>
<evidence type="ECO:0000259" key="7">
    <source>
        <dbReference type="SMART" id="SM00387"/>
    </source>
</evidence>
<keyword evidence="9" id="KW-1185">Reference proteome</keyword>
<evidence type="ECO:0000256" key="2">
    <source>
        <dbReference type="ARBA" id="ARBA00012438"/>
    </source>
</evidence>
<dbReference type="EMBL" id="VNJJ01000003">
    <property type="protein sequence ID" value="TVY01940.1"/>
    <property type="molecule type" value="Genomic_DNA"/>
</dbReference>
<evidence type="ECO:0000256" key="4">
    <source>
        <dbReference type="ARBA" id="ARBA00022777"/>
    </source>
</evidence>
<dbReference type="InterPro" id="IPR003018">
    <property type="entry name" value="GAF"/>
</dbReference>
<dbReference type="InterPro" id="IPR011712">
    <property type="entry name" value="Sig_transdc_His_kin_sub3_dim/P"/>
</dbReference>
<dbReference type="Gene3D" id="1.20.5.1930">
    <property type="match status" value="1"/>
</dbReference>
<dbReference type="AlphaFoldDB" id="A0A559JQ04"/>
<dbReference type="OrthoDB" id="9795828at2"/>
<evidence type="ECO:0000259" key="6">
    <source>
        <dbReference type="SMART" id="SM00065"/>
    </source>
</evidence>
<reference evidence="8 9" key="1">
    <citation type="submission" date="2019-07" db="EMBL/GenBank/DDBJ databases">
        <authorList>
            <person name="Kim J."/>
        </authorList>
    </citation>
    <scope>NUCLEOTIDE SEQUENCE [LARGE SCALE GENOMIC DNA]</scope>
    <source>
        <strain evidence="8 9">G13</strain>
    </source>
</reference>
<evidence type="ECO:0000313" key="8">
    <source>
        <dbReference type="EMBL" id="TVY01940.1"/>
    </source>
</evidence>
<sequence length="559" mass="62105">MTREIRANELRALKEIAEMLNSANEMDQMLNDVLKKLLQVTGFTTGWIFLVDNRQGNVCTASQNLPSALMAGNYALVCGEDCACIESYRQDKLDNAVNILECKRINYAVEHKIGDTANISHHATVPLYAGNERFGLLNVAEAGKERFNEDELALLQAVALQIGTAIKRIRFYQAQERNAILYAKLGDAIQRINSILDIGQLPVKAVRIIGDTFNWPNVSLFIMKNDKLSLRAQYKNNRVDEKWQDIAMEEAGIVQAAYRDNRLVIEAHAGAACAVVLVSLGLPPDGSAAAIPLRARGRPFGVLLISSPGHKQFEGYPEEFMYSLGDHFTLSFENLRLYEQRRELALVEERNRMARDMHDSVIQKVFSLSFLAKGAEAMLSDKDAAVGKSLQEIGSLSQEVLKEMRALIWQLRPAGLENGLLPALKEYGQRINLTVYEQARGVMELPRAIEEALWRIGQEALNNVKKHAGTNAAYVRLTKTETEASLEISDRGNGFNSEKKKGKLTMGMMSMRERAEALGGQITISSGKGIPSTVKVTIPIHVIEEKCNEEKRAGENNGT</sequence>
<dbReference type="GO" id="GO:0046983">
    <property type="term" value="F:protein dimerization activity"/>
    <property type="evidence" value="ECO:0007669"/>
    <property type="project" value="InterPro"/>
</dbReference>
<comment type="caution">
    <text evidence="8">The sequence shown here is derived from an EMBL/GenBank/DDBJ whole genome shotgun (WGS) entry which is preliminary data.</text>
</comment>
<keyword evidence="5" id="KW-0902">Two-component regulatory system</keyword>
<feature type="domain" description="GAF" evidence="6">
    <location>
        <begin position="25"/>
        <end position="176"/>
    </location>
</feature>
<evidence type="ECO:0000256" key="3">
    <source>
        <dbReference type="ARBA" id="ARBA00022679"/>
    </source>
</evidence>
<dbReference type="InterPro" id="IPR029016">
    <property type="entry name" value="GAF-like_dom_sf"/>
</dbReference>
<evidence type="ECO:0000256" key="5">
    <source>
        <dbReference type="ARBA" id="ARBA00023012"/>
    </source>
</evidence>
<dbReference type="EC" id="2.7.13.3" evidence="2"/>